<name>A0AAD6T3B4_9AGAR</name>
<dbReference type="EMBL" id="JARJCM010000029">
    <property type="protein sequence ID" value="KAJ7038929.1"/>
    <property type="molecule type" value="Genomic_DNA"/>
</dbReference>
<reference evidence="2" key="1">
    <citation type="submission" date="2023-03" db="EMBL/GenBank/DDBJ databases">
        <title>Massive genome expansion in bonnet fungi (Mycena s.s.) driven by repeated elements and novel gene families across ecological guilds.</title>
        <authorList>
            <consortium name="Lawrence Berkeley National Laboratory"/>
            <person name="Harder C.B."/>
            <person name="Miyauchi S."/>
            <person name="Viragh M."/>
            <person name="Kuo A."/>
            <person name="Thoen E."/>
            <person name="Andreopoulos B."/>
            <person name="Lu D."/>
            <person name="Skrede I."/>
            <person name="Drula E."/>
            <person name="Henrissat B."/>
            <person name="Morin E."/>
            <person name="Kohler A."/>
            <person name="Barry K."/>
            <person name="LaButti K."/>
            <person name="Morin E."/>
            <person name="Salamov A."/>
            <person name="Lipzen A."/>
            <person name="Mereny Z."/>
            <person name="Hegedus B."/>
            <person name="Baldrian P."/>
            <person name="Stursova M."/>
            <person name="Weitz H."/>
            <person name="Taylor A."/>
            <person name="Grigoriev I.V."/>
            <person name="Nagy L.G."/>
            <person name="Martin F."/>
            <person name="Kauserud H."/>
        </authorList>
    </citation>
    <scope>NUCLEOTIDE SEQUENCE</scope>
    <source>
        <strain evidence="2">CBHHK200</strain>
    </source>
</reference>
<evidence type="ECO:0000313" key="3">
    <source>
        <dbReference type="Proteomes" id="UP001218188"/>
    </source>
</evidence>
<organism evidence="2 3">
    <name type="scientific">Mycena alexandri</name>
    <dbReference type="NCBI Taxonomy" id="1745969"/>
    <lineage>
        <taxon>Eukaryota</taxon>
        <taxon>Fungi</taxon>
        <taxon>Dikarya</taxon>
        <taxon>Basidiomycota</taxon>
        <taxon>Agaricomycotina</taxon>
        <taxon>Agaricomycetes</taxon>
        <taxon>Agaricomycetidae</taxon>
        <taxon>Agaricales</taxon>
        <taxon>Marasmiineae</taxon>
        <taxon>Mycenaceae</taxon>
        <taxon>Mycena</taxon>
    </lineage>
</organism>
<evidence type="ECO:0000313" key="2">
    <source>
        <dbReference type="EMBL" id="KAJ7038929.1"/>
    </source>
</evidence>
<feature type="region of interest" description="Disordered" evidence="1">
    <location>
        <begin position="1"/>
        <end position="21"/>
    </location>
</feature>
<gene>
    <name evidence="2" type="ORF">C8F04DRAFT_1392738</name>
</gene>
<protein>
    <recommendedName>
        <fullName evidence="4">F-box domain-containing protein</fullName>
    </recommendedName>
</protein>
<accession>A0AAD6T3B4</accession>
<dbReference type="AlphaFoldDB" id="A0AAD6T3B4"/>
<sequence>MVDDVQSPRSPSPSSSLDGLRSPAQALPVELTCEIFLHCISVSPIAPNASPSRPLDDPPVLLTKICRKWRLIALSMPSLWSDVQLEFGGRRGLRVAYIDSWWNSFLETWFSRAQQQPLGITISNLNPTDPDSDPALFGLLDNHRHRWRNLAINLPFMAFRQFSAIDPLPMLERLAIGAHNVPREVETPITAFQFAPLLNHVSLGCGLRPRYFILPWEQLTRLELAAARVEDCLECLRQAPRIAICVLEIQDTGSPTPIPPLLRLRSITLSGTDPSIILQFVAMPGLEDLDIAGTLNSEDLTRMNFFVSRSQCQLRRLRVHYIPNHLTAAALHLLEALPFLTIPRDPRALCDRGQNNHGFLPPTR</sequence>
<dbReference type="Proteomes" id="UP001218188">
    <property type="component" value="Unassembled WGS sequence"/>
</dbReference>
<comment type="caution">
    <text evidence="2">The sequence shown here is derived from an EMBL/GenBank/DDBJ whole genome shotgun (WGS) entry which is preliminary data.</text>
</comment>
<proteinExistence type="predicted"/>
<evidence type="ECO:0008006" key="4">
    <source>
        <dbReference type="Google" id="ProtNLM"/>
    </source>
</evidence>
<keyword evidence="3" id="KW-1185">Reference proteome</keyword>
<feature type="compositionally biased region" description="Low complexity" evidence="1">
    <location>
        <begin position="7"/>
        <end position="21"/>
    </location>
</feature>
<evidence type="ECO:0000256" key="1">
    <source>
        <dbReference type="SAM" id="MobiDB-lite"/>
    </source>
</evidence>